<reference evidence="3" key="1">
    <citation type="submission" date="2021-02" db="EMBL/GenBank/DDBJ databases">
        <title>Thiocyanate and organic carbon inputs drive convergent selection for specific autotrophic Afipia and Thiobacillus strains within complex microbiomes.</title>
        <authorList>
            <person name="Huddy R.J."/>
            <person name="Sachdeva R."/>
            <person name="Kadzinga F."/>
            <person name="Kantor R.S."/>
            <person name="Harrison S.T.L."/>
            <person name="Banfield J.F."/>
        </authorList>
    </citation>
    <scope>NUCLEOTIDE SEQUENCE</scope>
    <source>
        <strain evidence="3">SCN18_13_7_16_R3_B_64_19</strain>
    </source>
</reference>
<evidence type="ECO:0000313" key="3">
    <source>
        <dbReference type="EMBL" id="MBN8743639.1"/>
    </source>
</evidence>
<feature type="compositionally biased region" description="Basic and acidic residues" evidence="1">
    <location>
        <begin position="195"/>
        <end position="217"/>
    </location>
</feature>
<feature type="chain" id="PRO_5034061339" evidence="2">
    <location>
        <begin position="26"/>
        <end position="239"/>
    </location>
</feature>
<feature type="signal peptide" evidence="2">
    <location>
        <begin position="1"/>
        <end position="25"/>
    </location>
</feature>
<comment type="caution">
    <text evidence="3">The sequence shown here is derived from an EMBL/GenBank/DDBJ whole genome shotgun (WGS) entry which is preliminary data.</text>
</comment>
<dbReference type="RefSeq" id="WP_276728646.1">
    <property type="nucleotide sequence ID" value="NZ_JAFKMR010000012.1"/>
</dbReference>
<dbReference type="PROSITE" id="PS51257">
    <property type="entry name" value="PROKAR_LIPOPROTEIN"/>
    <property type="match status" value="1"/>
</dbReference>
<name>A0A8I1MV00_THIA3</name>
<keyword evidence="2" id="KW-0732">Signal</keyword>
<proteinExistence type="predicted"/>
<evidence type="ECO:0000256" key="1">
    <source>
        <dbReference type="SAM" id="MobiDB-lite"/>
    </source>
</evidence>
<dbReference type="EMBL" id="JAFKMR010000012">
    <property type="protein sequence ID" value="MBN8743639.1"/>
    <property type="molecule type" value="Genomic_DNA"/>
</dbReference>
<accession>A0A8I1MV00</accession>
<dbReference type="AlphaFoldDB" id="A0A8I1MV00"/>
<evidence type="ECO:0000256" key="2">
    <source>
        <dbReference type="SAM" id="SignalP"/>
    </source>
</evidence>
<feature type="compositionally biased region" description="Pro residues" evidence="1">
    <location>
        <begin position="229"/>
        <end position="239"/>
    </location>
</feature>
<feature type="compositionally biased region" description="Low complexity" evidence="1">
    <location>
        <begin position="184"/>
        <end position="194"/>
    </location>
</feature>
<organism evidence="3 4">
    <name type="scientific">Thiomonas arsenitoxydans (strain DSM 22701 / CIP 110005 / 3As)</name>
    <dbReference type="NCBI Taxonomy" id="426114"/>
    <lineage>
        <taxon>Bacteria</taxon>
        <taxon>Pseudomonadati</taxon>
        <taxon>Pseudomonadota</taxon>
        <taxon>Betaproteobacteria</taxon>
        <taxon>Burkholderiales</taxon>
        <taxon>Thiomonas</taxon>
    </lineage>
</organism>
<dbReference type="Proteomes" id="UP000664800">
    <property type="component" value="Unassembled WGS sequence"/>
</dbReference>
<sequence length="239" mass="25218">MNVFQKVFPVGWVLMACLGSSAALAAAQPTPAQDAARQVALQQQRAQVQAEYAAQRGACLRRFFVNDCLDAAREKERAALAPIDTDLQAIALRGRLRAAEDELRRVQANRAASQRGQPDRAQAEQQSAAREADLAQRQQQAARQAAQNTAHSAAQAAAAPPKTPATAAAPVPTPAGRLFPAPAPQSQMSPAQRAAEVKQAEADFAAKQKAYAEKQAEQARQNAAKPSAAPLPVPPPSAP</sequence>
<gene>
    <name evidence="3" type="ORF">J0I24_04960</name>
</gene>
<feature type="region of interest" description="Disordered" evidence="1">
    <location>
        <begin position="107"/>
        <end position="239"/>
    </location>
</feature>
<protein>
    <submittedName>
        <fullName evidence="3">Uncharacterized protein</fullName>
    </submittedName>
</protein>
<evidence type="ECO:0000313" key="4">
    <source>
        <dbReference type="Proteomes" id="UP000664800"/>
    </source>
</evidence>
<feature type="compositionally biased region" description="Low complexity" evidence="1">
    <location>
        <begin position="123"/>
        <end position="177"/>
    </location>
</feature>